<organism evidence="1">
    <name type="scientific">Myoviridae sp. ctCo31</name>
    <dbReference type="NCBI Taxonomy" id="2825053"/>
    <lineage>
        <taxon>Viruses</taxon>
        <taxon>Duplodnaviria</taxon>
        <taxon>Heunggongvirae</taxon>
        <taxon>Uroviricota</taxon>
        <taxon>Caudoviricetes</taxon>
    </lineage>
</organism>
<reference evidence="1" key="1">
    <citation type="journal article" date="2021" name="Proc. Natl. Acad. Sci. U.S.A.">
        <title>A Catalog of Tens of Thousands of Viruses from Human Metagenomes Reveals Hidden Associations with Chronic Diseases.</title>
        <authorList>
            <person name="Tisza M.J."/>
            <person name="Buck C.B."/>
        </authorList>
    </citation>
    <scope>NUCLEOTIDE SEQUENCE</scope>
    <source>
        <strain evidence="1">CtCo31</strain>
    </source>
</reference>
<sequence>MIYFNILVNCFILKIEHLSSDRWTKLKKFRFSLNFNKE</sequence>
<name>A0A8S5UMK6_9CAUD</name>
<dbReference type="EMBL" id="BK016109">
    <property type="protein sequence ID" value="DAF95642.1"/>
    <property type="molecule type" value="Genomic_DNA"/>
</dbReference>
<evidence type="ECO:0000313" key="1">
    <source>
        <dbReference type="EMBL" id="DAF95642.1"/>
    </source>
</evidence>
<accession>A0A8S5UMK6</accession>
<proteinExistence type="predicted"/>
<protein>
    <submittedName>
        <fullName evidence="1">Uncharacterized protein</fullName>
    </submittedName>
</protein>